<feature type="region of interest" description="Disordered" evidence="1">
    <location>
        <begin position="38"/>
        <end position="68"/>
    </location>
</feature>
<keyword evidence="2" id="KW-1133">Transmembrane helix</keyword>
<name>A0A2S6ZS87_9XANT</name>
<keyword evidence="2" id="KW-0812">Transmembrane</keyword>
<feature type="compositionally biased region" description="Low complexity" evidence="1">
    <location>
        <begin position="49"/>
        <end position="61"/>
    </location>
</feature>
<sequence length="68" mass="7338">MATFNLWQWVLVAIVVFAIVLPACLATAMIWFGPRHDAPRRARARRVSDTSPSSPALSLLTGITGDGS</sequence>
<evidence type="ECO:0000256" key="1">
    <source>
        <dbReference type="SAM" id="MobiDB-lite"/>
    </source>
</evidence>
<keyword evidence="2" id="KW-0472">Membrane</keyword>
<dbReference type="Proteomes" id="UP000238049">
    <property type="component" value="Unassembled WGS sequence"/>
</dbReference>
<comment type="caution">
    <text evidence="3">The sequence shown here is derived from an EMBL/GenBank/DDBJ whole genome shotgun (WGS) entry which is preliminary data.</text>
</comment>
<dbReference type="RefSeq" id="WP_104564337.1">
    <property type="nucleotide sequence ID" value="NZ_MDSK01000043.1"/>
</dbReference>
<protein>
    <submittedName>
        <fullName evidence="3">Uncharacterized protein</fullName>
    </submittedName>
</protein>
<dbReference type="EMBL" id="MDSL01000048">
    <property type="protein sequence ID" value="PPT95251.1"/>
    <property type="molecule type" value="Genomic_DNA"/>
</dbReference>
<proteinExistence type="predicted"/>
<feature type="transmembrane region" description="Helical" evidence="2">
    <location>
        <begin position="6"/>
        <end position="33"/>
    </location>
</feature>
<evidence type="ECO:0000313" key="3">
    <source>
        <dbReference type="EMBL" id="PPT95251.1"/>
    </source>
</evidence>
<dbReference type="AlphaFoldDB" id="A0A2S6ZS87"/>
<reference evidence="3 4" key="1">
    <citation type="submission" date="2016-08" db="EMBL/GenBank/DDBJ databases">
        <title>Evolution of the type three secretion system and type three effector repertoires in Xanthomonas.</title>
        <authorList>
            <person name="Merda D."/>
            <person name="Briand M."/>
            <person name="Bosis E."/>
            <person name="Rousseau C."/>
            <person name="Portier P."/>
            <person name="Jacques M.-A."/>
            <person name="Fischer-Le Saux M."/>
        </authorList>
    </citation>
    <scope>NUCLEOTIDE SEQUENCE [LARGE SCALE GENOMIC DNA]</scope>
    <source>
        <strain evidence="3 4">CFBP 7409</strain>
    </source>
</reference>
<evidence type="ECO:0000256" key="2">
    <source>
        <dbReference type="SAM" id="Phobius"/>
    </source>
</evidence>
<evidence type="ECO:0000313" key="4">
    <source>
        <dbReference type="Proteomes" id="UP000238049"/>
    </source>
</evidence>
<gene>
    <name evidence="3" type="ORF">XarbCFBP7409_17940</name>
</gene>
<accession>A0A2S6ZS87</accession>
<organism evidence="3 4">
    <name type="scientific">Xanthomonas arboricola pv. guizotiae</name>
    <dbReference type="NCBI Taxonomy" id="487867"/>
    <lineage>
        <taxon>Bacteria</taxon>
        <taxon>Pseudomonadati</taxon>
        <taxon>Pseudomonadota</taxon>
        <taxon>Gammaproteobacteria</taxon>
        <taxon>Lysobacterales</taxon>
        <taxon>Lysobacteraceae</taxon>
        <taxon>Xanthomonas</taxon>
    </lineage>
</organism>